<name>A0A2P2Q8V8_RHIMU</name>
<evidence type="ECO:0000313" key="2">
    <source>
        <dbReference type="EMBL" id="MBX63384.1"/>
    </source>
</evidence>
<organism evidence="2">
    <name type="scientific">Rhizophora mucronata</name>
    <name type="common">Asiatic mangrove</name>
    <dbReference type="NCBI Taxonomy" id="61149"/>
    <lineage>
        <taxon>Eukaryota</taxon>
        <taxon>Viridiplantae</taxon>
        <taxon>Streptophyta</taxon>
        <taxon>Embryophyta</taxon>
        <taxon>Tracheophyta</taxon>
        <taxon>Spermatophyta</taxon>
        <taxon>Magnoliopsida</taxon>
        <taxon>eudicotyledons</taxon>
        <taxon>Gunneridae</taxon>
        <taxon>Pentapetalae</taxon>
        <taxon>rosids</taxon>
        <taxon>fabids</taxon>
        <taxon>Malpighiales</taxon>
        <taxon>Rhizophoraceae</taxon>
        <taxon>Rhizophora</taxon>
    </lineage>
</organism>
<dbReference type="AlphaFoldDB" id="A0A2P2Q8V8"/>
<keyword evidence="1" id="KW-0812">Transmembrane</keyword>
<protein>
    <submittedName>
        <fullName evidence="2">Uncharacterized protein</fullName>
    </submittedName>
</protein>
<reference evidence="2" key="1">
    <citation type="submission" date="2018-02" db="EMBL/GenBank/DDBJ databases">
        <title>Rhizophora mucronata_Transcriptome.</title>
        <authorList>
            <person name="Meera S.P."/>
            <person name="Sreeshan A."/>
            <person name="Augustine A."/>
        </authorList>
    </citation>
    <scope>NUCLEOTIDE SEQUENCE</scope>
    <source>
        <tissue evidence="2">Leaf</tissue>
    </source>
</reference>
<keyword evidence="1" id="KW-1133">Transmembrane helix</keyword>
<evidence type="ECO:0000256" key="1">
    <source>
        <dbReference type="SAM" id="Phobius"/>
    </source>
</evidence>
<accession>A0A2P2Q8V8</accession>
<keyword evidence="1" id="KW-0472">Membrane</keyword>
<dbReference type="EMBL" id="GGEC01082900">
    <property type="protein sequence ID" value="MBX63384.1"/>
    <property type="molecule type" value="Transcribed_RNA"/>
</dbReference>
<feature type="transmembrane region" description="Helical" evidence="1">
    <location>
        <begin position="7"/>
        <end position="27"/>
    </location>
</feature>
<sequence length="54" mass="6389">MQLKFEHTFFLIRITLYFSTLLAHIYLSLLSFIFGFPILMGAFSFSLYCLFLVL</sequence>
<proteinExistence type="predicted"/>
<feature type="transmembrane region" description="Helical" evidence="1">
    <location>
        <begin position="33"/>
        <end position="53"/>
    </location>
</feature>